<keyword evidence="1" id="KW-1133">Transmembrane helix</keyword>
<feature type="transmembrane region" description="Helical" evidence="1">
    <location>
        <begin position="337"/>
        <end position="360"/>
    </location>
</feature>
<gene>
    <name evidence="2" type="ORF">SAMN06269173_106206</name>
</gene>
<name>A0A238Z094_9BACT</name>
<feature type="transmembrane region" description="Helical" evidence="1">
    <location>
        <begin position="313"/>
        <end position="330"/>
    </location>
</feature>
<feature type="transmembrane region" description="Helical" evidence="1">
    <location>
        <begin position="15"/>
        <end position="34"/>
    </location>
</feature>
<dbReference type="RefSeq" id="WP_089333289.1">
    <property type="nucleotide sequence ID" value="NZ_FZNS01000006.1"/>
</dbReference>
<keyword evidence="3" id="KW-1185">Reference proteome</keyword>
<feature type="transmembrane region" description="Helical" evidence="1">
    <location>
        <begin position="87"/>
        <end position="108"/>
    </location>
</feature>
<feature type="transmembrane region" description="Helical" evidence="1">
    <location>
        <begin position="139"/>
        <end position="156"/>
    </location>
</feature>
<dbReference type="EMBL" id="FZNS01000006">
    <property type="protein sequence ID" value="SNR76333.1"/>
    <property type="molecule type" value="Genomic_DNA"/>
</dbReference>
<accession>A0A238Z094</accession>
<evidence type="ECO:0000313" key="3">
    <source>
        <dbReference type="Proteomes" id="UP000198310"/>
    </source>
</evidence>
<dbReference type="Proteomes" id="UP000198310">
    <property type="component" value="Unassembled WGS sequence"/>
</dbReference>
<evidence type="ECO:0000256" key="1">
    <source>
        <dbReference type="SAM" id="Phobius"/>
    </source>
</evidence>
<protein>
    <recommendedName>
        <fullName evidence="4">Glycosyltransferase RgtA/B/C/D-like domain-containing protein</fullName>
    </recommendedName>
</protein>
<feature type="transmembrane region" description="Helical" evidence="1">
    <location>
        <begin position="254"/>
        <end position="275"/>
    </location>
</feature>
<organism evidence="2 3">
    <name type="scientific">Hymenobacter mucosus</name>
    <dbReference type="NCBI Taxonomy" id="1411120"/>
    <lineage>
        <taxon>Bacteria</taxon>
        <taxon>Pseudomonadati</taxon>
        <taxon>Bacteroidota</taxon>
        <taxon>Cytophagia</taxon>
        <taxon>Cytophagales</taxon>
        <taxon>Hymenobacteraceae</taxon>
        <taxon>Hymenobacter</taxon>
    </lineage>
</organism>
<keyword evidence="1" id="KW-0812">Transmembrane</keyword>
<proteinExistence type="predicted"/>
<evidence type="ECO:0000313" key="2">
    <source>
        <dbReference type="EMBL" id="SNR76333.1"/>
    </source>
</evidence>
<dbReference type="AlphaFoldDB" id="A0A238Z094"/>
<evidence type="ECO:0008006" key="4">
    <source>
        <dbReference type="Google" id="ProtNLM"/>
    </source>
</evidence>
<sequence length="483" mass="55550">MFEHLSYSGSLRKTIVWSGVVIYIVLAVLAIVFYKERVAFVDLSFHLFTILQEDTLTIQNYRFGAAITQLVPLLGGRLGLSLHTVTILYSLAFVGWYASVFAFCVWGARAVRWGTVVVLLSTLMVTHTFYWAQSELQQGLVFMVLFLAVYQRWLVVKWPGWGVPALSIGLFTLCFFHPTLFIPFSFCCLFFVLRNRDSYTSYLWLLGAMLALTYIKNKVFHTPYDIDNIKRTDKLFSLFPNYFNTYAFQRFLNWLVYDYYLLSLGLILVIAHYAWQKQWLRMALSGGAFLAYAVLVTGSYSEGQEPQFYMENLLLPLAVFVAVPLAFDVLPSLPARWAAGMVVIVLTLRLLSIGFAHVPYSNRVAWAQRLLHHTENLPNRKLLLPEQGVPMDTVMMTWATPYEFWLLSSLEEPQQARSICISSNPDEKMSFLNKPQSFLATWGLFDYSQLPARYFPFPTTDTTSYKRTTYAELMPSGGPVYRW</sequence>
<keyword evidence="1" id="KW-0472">Membrane</keyword>
<reference evidence="3" key="1">
    <citation type="submission" date="2017-06" db="EMBL/GenBank/DDBJ databases">
        <authorList>
            <person name="Varghese N."/>
            <person name="Submissions S."/>
        </authorList>
    </citation>
    <scope>NUCLEOTIDE SEQUENCE [LARGE SCALE GENOMIC DNA]</scope>
    <source>
        <strain evidence="3">DSM 28041</strain>
    </source>
</reference>
<feature type="transmembrane region" description="Helical" evidence="1">
    <location>
        <begin position="282"/>
        <end position="301"/>
    </location>
</feature>
<feature type="transmembrane region" description="Helical" evidence="1">
    <location>
        <begin position="114"/>
        <end position="132"/>
    </location>
</feature>
<feature type="transmembrane region" description="Helical" evidence="1">
    <location>
        <begin position="168"/>
        <end position="192"/>
    </location>
</feature>